<dbReference type="KEGG" id="cmax:111499324"/>
<proteinExistence type="predicted"/>
<evidence type="ECO:0000313" key="2">
    <source>
        <dbReference type="RefSeq" id="XP_023006668.1"/>
    </source>
</evidence>
<accession>A0A6J1L5K9</accession>
<reference evidence="2" key="1">
    <citation type="submission" date="2025-08" db="UniProtKB">
        <authorList>
            <consortium name="RefSeq"/>
        </authorList>
    </citation>
    <scope>IDENTIFICATION</scope>
    <source>
        <tissue evidence="2">Young leaves</tissue>
    </source>
</reference>
<evidence type="ECO:0000313" key="1">
    <source>
        <dbReference type="Proteomes" id="UP000504608"/>
    </source>
</evidence>
<dbReference type="RefSeq" id="XP_023006668.1">
    <property type="nucleotide sequence ID" value="XM_023150900.1"/>
</dbReference>
<dbReference type="OrthoDB" id="1705926at2759"/>
<dbReference type="Proteomes" id="UP000504608">
    <property type="component" value="Unplaced"/>
</dbReference>
<sequence length="193" mass="22369">MMPEFFTLFFSHKSHVSKILLSPLYSIIRRMQHFNIPLAALFVLRSPDRLNLKFTPPGNEMPLLRNMSMTQTIKEYMGQINLETFVSIDSEVFRSIVIEFRGYVVYVHQTSSNVTFSIEIKHIVLEQEEGECIIGGTEGALTDFLIPLCPWHVFYTITYHSKRVWLFKAIDRSTMIVAPVGLYAQYSMYFPLG</sequence>
<gene>
    <name evidence="2" type="primary">LOC111499324</name>
</gene>
<dbReference type="AlphaFoldDB" id="A0A6J1L5K9"/>
<organism evidence="1 2">
    <name type="scientific">Cucurbita maxima</name>
    <name type="common">Pumpkin</name>
    <name type="synonym">Winter squash</name>
    <dbReference type="NCBI Taxonomy" id="3661"/>
    <lineage>
        <taxon>Eukaryota</taxon>
        <taxon>Viridiplantae</taxon>
        <taxon>Streptophyta</taxon>
        <taxon>Embryophyta</taxon>
        <taxon>Tracheophyta</taxon>
        <taxon>Spermatophyta</taxon>
        <taxon>Magnoliopsida</taxon>
        <taxon>eudicotyledons</taxon>
        <taxon>Gunneridae</taxon>
        <taxon>Pentapetalae</taxon>
        <taxon>rosids</taxon>
        <taxon>fabids</taxon>
        <taxon>Cucurbitales</taxon>
        <taxon>Cucurbitaceae</taxon>
        <taxon>Cucurbiteae</taxon>
        <taxon>Cucurbita</taxon>
    </lineage>
</organism>
<keyword evidence="1" id="KW-1185">Reference proteome</keyword>
<dbReference type="GeneID" id="111499324"/>
<protein>
    <submittedName>
        <fullName evidence="2">Uncharacterized protein LOC111499324</fullName>
    </submittedName>
</protein>
<name>A0A6J1L5K9_CUCMA</name>